<accession>D7SRR6</accession>
<dbReference type="GO" id="GO:0036503">
    <property type="term" value="P:ERAD pathway"/>
    <property type="evidence" value="ECO:0000318"/>
    <property type="project" value="GO_Central"/>
</dbReference>
<dbReference type="EMBL" id="FN594972">
    <property type="protein sequence ID" value="CBI18348.3"/>
    <property type="molecule type" value="Genomic_DNA"/>
</dbReference>
<feature type="compositionally biased region" description="Polar residues" evidence="1">
    <location>
        <begin position="174"/>
        <end position="195"/>
    </location>
</feature>
<dbReference type="FunFam" id="3.10.20.90:FF:000154">
    <property type="entry name" value="Large proline-rich protein BAG6"/>
    <property type="match status" value="1"/>
</dbReference>
<dbReference type="PROSITE" id="PS50053">
    <property type="entry name" value="UBIQUITIN_2"/>
    <property type="match status" value="1"/>
</dbReference>
<name>D7SRR6_VITVI</name>
<gene>
    <name evidence="3" type="ordered locus">VIT_09s0054g01880</name>
</gene>
<evidence type="ECO:0000259" key="2">
    <source>
        <dbReference type="PROSITE" id="PS50053"/>
    </source>
</evidence>
<feature type="domain" description="Ubiquitin-like" evidence="2">
    <location>
        <begin position="24"/>
        <end position="99"/>
    </location>
</feature>
<dbReference type="InterPro" id="IPR029071">
    <property type="entry name" value="Ubiquitin-like_domsf"/>
</dbReference>
<dbReference type="Pfam" id="PF00240">
    <property type="entry name" value="ubiquitin"/>
    <property type="match status" value="1"/>
</dbReference>
<protein>
    <recommendedName>
        <fullName evidence="2">Ubiquitin-like domain-containing protein</fullName>
    </recommendedName>
</protein>
<dbReference type="Proteomes" id="UP000009183">
    <property type="component" value="Chromosome 9"/>
</dbReference>
<feature type="compositionally biased region" description="Polar residues" evidence="1">
    <location>
        <begin position="204"/>
        <end position="227"/>
    </location>
</feature>
<evidence type="ECO:0000313" key="4">
    <source>
        <dbReference type="Proteomes" id="UP000009183"/>
    </source>
</evidence>
<dbReference type="InterPro" id="IPR000626">
    <property type="entry name" value="Ubiquitin-like_dom"/>
</dbReference>
<evidence type="ECO:0000313" key="3">
    <source>
        <dbReference type="EMBL" id="CBI18348.3"/>
    </source>
</evidence>
<dbReference type="InterPro" id="IPR019956">
    <property type="entry name" value="Ubiquitin_dom"/>
</dbReference>
<dbReference type="SUPFAM" id="SSF54236">
    <property type="entry name" value="Ubiquitin-like"/>
    <property type="match status" value="1"/>
</dbReference>
<dbReference type="PANTHER" id="PTHR15204:SF5">
    <property type="entry name" value="LARGE PROLINE-RICH PROTEIN BAG6 ISOFORM X1"/>
    <property type="match status" value="1"/>
</dbReference>
<feature type="region of interest" description="Disordered" evidence="1">
    <location>
        <begin position="833"/>
        <end position="871"/>
    </location>
</feature>
<dbReference type="PaxDb" id="29760-VIT_09s0054g01880.t01"/>
<dbReference type="OrthoDB" id="267397at2759"/>
<feature type="region of interest" description="Disordered" evidence="1">
    <location>
        <begin position="443"/>
        <end position="482"/>
    </location>
</feature>
<organism evidence="3 4">
    <name type="scientific">Vitis vinifera</name>
    <name type="common">Grape</name>
    <dbReference type="NCBI Taxonomy" id="29760"/>
    <lineage>
        <taxon>Eukaryota</taxon>
        <taxon>Viridiplantae</taxon>
        <taxon>Streptophyta</taxon>
        <taxon>Embryophyta</taxon>
        <taxon>Tracheophyta</taxon>
        <taxon>Spermatophyta</taxon>
        <taxon>Magnoliopsida</taxon>
        <taxon>eudicotyledons</taxon>
        <taxon>Gunneridae</taxon>
        <taxon>Pentapetalae</taxon>
        <taxon>rosids</taxon>
        <taxon>Vitales</taxon>
        <taxon>Vitaceae</taxon>
        <taxon>Viteae</taxon>
        <taxon>Vitis</taxon>
    </lineage>
</organism>
<feature type="compositionally biased region" description="Polar residues" evidence="1">
    <location>
        <begin position="506"/>
        <end position="523"/>
    </location>
</feature>
<feature type="compositionally biased region" description="Basic and acidic residues" evidence="1">
    <location>
        <begin position="854"/>
        <end position="866"/>
    </location>
</feature>
<reference evidence="4" key="1">
    <citation type="journal article" date="2007" name="Nature">
        <title>The grapevine genome sequence suggests ancestral hexaploidization in major angiosperm phyla.</title>
        <authorList>
            <consortium name="The French-Italian Public Consortium for Grapevine Genome Characterization."/>
            <person name="Jaillon O."/>
            <person name="Aury J.-M."/>
            <person name="Noel B."/>
            <person name="Policriti A."/>
            <person name="Clepet C."/>
            <person name="Casagrande A."/>
            <person name="Choisne N."/>
            <person name="Aubourg S."/>
            <person name="Vitulo N."/>
            <person name="Jubin C."/>
            <person name="Vezzi A."/>
            <person name="Legeai F."/>
            <person name="Hugueney P."/>
            <person name="Dasilva C."/>
            <person name="Horner D."/>
            <person name="Mica E."/>
            <person name="Jublot D."/>
            <person name="Poulain J."/>
            <person name="Bruyere C."/>
            <person name="Billault A."/>
            <person name="Segurens B."/>
            <person name="Gouyvenoux M."/>
            <person name="Ugarte E."/>
            <person name="Cattonaro F."/>
            <person name="Anthouard V."/>
            <person name="Vico V."/>
            <person name="Del Fabbro C."/>
            <person name="Alaux M."/>
            <person name="Di Gaspero G."/>
            <person name="Dumas V."/>
            <person name="Felice N."/>
            <person name="Paillard S."/>
            <person name="Juman I."/>
            <person name="Moroldo M."/>
            <person name="Scalabrin S."/>
            <person name="Canaguier A."/>
            <person name="Le Clainche I."/>
            <person name="Malacrida G."/>
            <person name="Durand E."/>
            <person name="Pesole G."/>
            <person name="Laucou V."/>
            <person name="Chatelet P."/>
            <person name="Merdinoglu D."/>
            <person name="Delledonne M."/>
            <person name="Pezzotti M."/>
            <person name="Lecharny A."/>
            <person name="Scarpelli C."/>
            <person name="Artiguenave F."/>
            <person name="Pe M.E."/>
            <person name="Valle G."/>
            <person name="Morgante M."/>
            <person name="Caboche M."/>
            <person name="Adam-Blondon A.-F."/>
            <person name="Weissenbach J."/>
            <person name="Quetier F."/>
            <person name="Wincker P."/>
        </authorList>
    </citation>
    <scope>NUCLEOTIDE SEQUENCE [LARGE SCALE GENOMIC DNA]</scope>
    <source>
        <strain evidence="4">cv. Pinot noir / PN40024</strain>
    </source>
</reference>
<feature type="compositionally biased region" description="Low complexity" evidence="1">
    <location>
        <begin position="99"/>
        <end position="109"/>
    </location>
</feature>
<dbReference type="SMR" id="D7SRR6"/>
<proteinExistence type="predicted"/>
<evidence type="ECO:0000256" key="1">
    <source>
        <dbReference type="SAM" id="MobiDB-lite"/>
    </source>
</evidence>
<dbReference type="STRING" id="29760.D7SRR6"/>
<dbReference type="OMA" id="MRNTINQ"/>
<feature type="compositionally biased region" description="Polar residues" evidence="1">
    <location>
        <begin position="110"/>
        <end position="120"/>
    </location>
</feature>
<dbReference type="SMART" id="SM00213">
    <property type="entry name" value="UBQ"/>
    <property type="match status" value="1"/>
</dbReference>
<keyword evidence="4" id="KW-1185">Reference proteome</keyword>
<feature type="region of interest" description="Disordered" evidence="1">
    <location>
        <begin position="174"/>
        <end position="246"/>
    </location>
</feature>
<dbReference type="AlphaFoldDB" id="D7SRR6"/>
<feature type="compositionally biased region" description="Polar residues" evidence="1">
    <location>
        <begin position="594"/>
        <end position="603"/>
    </location>
</feature>
<dbReference type="GO" id="GO:0031593">
    <property type="term" value="F:polyubiquitin modification-dependent protein binding"/>
    <property type="evidence" value="ECO:0000318"/>
    <property type="project" value="GO_Central"/>
</dbReference>
<dbReference type="GO" id="GO:0051787">
    <property type="term" value="F:misfolded protein binding"/>
    <property type="evidence" value="ECO:0000318"/>
    <property type="project" value="GO_Central"/>
</dbReference>
<dbReference type="PANTHER" id="PTHR15204">
    <property type="entry name" value="LARGE PROLINE-RICH PROTEIN BAG6"/>
    <property type="match status" value="1"/>
</dbReference>
<dbReference type="PRINTS" id="PR00348">
    <property type="entry name" value="UBIQUITIN"/>
</dbReference>
<dbReference type="InParanoid" id="D7SRR6"/>
<feature type="region of interest" description="Disordered" evidence="1">
    <location>
        <begin position="96"/>
        <end position="129"/>
    </location>
</feature>
<dbReference type="FunCoup" id="D7SRR6">
    <property type="interactions" value="2216"/>
</dbReference>
<feature type="compositionally biased region" description="Polar residues" evidence="1">
    <location>
        <begin position="463"/>
        <end position="482"/>
    </location>
</feature>
<feature type="region of interest" description="Disordered" evidence="1">
    <location>
        <begin position="500"/>
        <end position="701"/>
    </location>
</feature>
<feature type="compositionally biased region" description="Basic and acidic residues" evidence="1">
    <location>
        <begin position="563"/>
        <end position="577"/>
    </location>
</feature>
<feature type="compositionally biased region" description="Polar residues" evidence="1">
    <location>
        <begin position="648"/>
        <end position="701"/>
    </location>
</feature>
<sequence>MADQYSCEGSSLSPVSGDCSESTVELNVKTLDSRIHSFHVDKNLPVSLFKEKIANEIGVPVEQQRLIFRGKVLKDDQLLAEYHVENGHTLHLVARDPTQSQPSSGQSSGETNGNNGSRGNDANAGGPRARVGQISHSVVLGTFNVGEQAEGIVPDLTRVIGAVLNSFGIGSQTTNTATGGAQPNTQSNAPGQASQGIEVDGTHGNANGQRQEGNQAQPSQPFQSLPQVMQFPVPGGAGPAPQIQVPIPDSLHTLSEFMNRMGLSLSHNVYQPNSSPTNADIPRVELPSNSRGLPTPEALSIVMRQAERLLSGNAVAALSHIAGRVEQEGASTDPTIRGEIQTEAMQVGLAMQHLGVLLLELGRTILTLRMGQSPDESSVNAGPAVYISPSGPNPIMVQPFPLQTSSFFGGSTVPQSNPPAGPGNAPRHINIHIHAGTSLPPIVSAAGTRAGNGDGMQGERANGNVSAQSDASISQAPSDSGALSSVIAEVNSRIRNLVDNMRGGNQVPSGQAGSSTVQNMSTGSGPGNDVGSDQLKNMAVAGARETSLPSDTCIPGTDGHTSQPEHHQMNNNQDKRGVSQSKDVPSTCAVEGSFSCSSGSDEATSGPADASDDAPRSSQRQDIPEEAKAVPLGLGMGGLQLKKRSKQPKSQGKNNDCGTSSVPSVNQNQRTMTSAQQVLQSLASRGSTANRTDANCPPSQFLSSRSFTANRMDVNRPPSHFLASRSFTANRMDASGPPSGQPLHVLGQVREGMSSGGQGLAEQSGAGSPDVLSNMLQQLSQNPLMMNTVNQIAQQVDGQELESMFSGLGRGQGGGIDLSRMVQQMMPIVSRALSSGPNRGELFHGVGSEPQPQHSERRPSRGDKPDVQNSQTDLREVAESIERQIPPQDIFRSVAENAVQLYANGTGPEGLLDVLCSDEHLATEFMEVLQRDVCNRLHGKSGAKD</sequence>
<dbReference type="HOGENOM" id="CLU_013651_0_0_1"/>
<dbReference type="Gene3D" id="3.10.20.90">
    <property type="entry name" value="Phosphatidylinositol 3-kinase Catalytic Subunit, Chain A, domain 1"/>
    <property type="match status" value="1"/>
</dbReference>
<dbReference type="eggNOG" id="KOG4248">
    <property type="taxonomic scope" value="Eukaryota"/>
</dbReference>
<dbReference type="GO" id="GO:0071818">
    <property type="term" value="C:BAT3 complex"/>
    <property type="evidence" value="ECO:0000318"/>
    <property type="project" value="GO_Central"/>
</dbReference>